<proteinExistence type="predicted"/>
<organism evidence="1 2">
    <name type="scientific">Genlisea aurea</name>
    <dbReference type="NCBI Taxonomy" id="192259"/>
    <lineage>
        <taxon>Eukaryota</taxon>
        <taxon>Viridiplantae</taxon>
        <taxon>Streptophyta</taxon>
        <taxon>Embryophyta</taxon>
        <taxon>Tracheophyta</taxon>
        <taxon>Spermatophyta</taxon>
        <taxon>Magnoliopsida</taxon>
        <taxon>eudicotyledons</taxon>
        <taxon>Gunneridae</taxon>
        <taxon>Pentapetalae</taxon>
        <taxon>asterids</taxon>
        <taxon>lamiids</taxon>
        <taxon>Lamiales</taxon>
        <taxon>Lentibulariaceae</taxon>
        <taxon>Genlisea</taxon>
    </lineage>
</organism>
<dbReference type="InterPro" id="IPR010325">
    <property type="entry name" value="Rhamnogal_lyase"/>
</dbReference>
<dbReference type="EMBL" id="AUSU01005694">
    <property type="protein sequence ID" value="EPS63106.1"/>
    <property type="molecule type" value="Genomic_DNA"/>
</dbReference>
<name>S8CF06_9LAMI</name>
<sequence>MGYWDIVWDRPDVGTSHFDKLDGMNFGIVESGDDAVEVSFTKTWNVSLGADIVPLNIDKRYAES</sequence>
<comment type="caution">
    <text evidence="1">The sequence shown here is derived from an EMBL/GenBank/DDBJ whole genome shotgun (WGS) entry which is preliminary data.</text>
</comment>
<protein>
    <submittedName>
        <fullName evidence="1">Uncharacterized protein</fullName>
    </submittedName>
</protein>
<dbReference type="Proteomes" id="UP000015453">
    <property type="component" value="Unassembled WGS sequence"/>
</dbReference>
<accession>S8CF06</accession>
<reference evidence="1 2" key="1">
    <citation type="journal article" date="2013" name="BMC Genomics">
        <title>The miniature genome of a carnivorous plant Genlisea aurea contains a low number of genes and short non-coding sequences.</title>
        <authorList>
            <person name="Leushkin E.V."/>
            <person name="Sutormin R.A."/>
            <person name="Nabieva E.R."/>
            <person name="Penin A.A."/>
            <person name="Kondrashov A.S."/>
            <person name="Logacheva M.D."/>
        </authorList>
    </citation>
    <scope>NUCLEOTIDE SEQUENCE [LARGE SCALE GENOMIC DNA]</scope>
</reference>
<evidence type="ECO:0000313" key="2">
    <source>
        <dbReference type="Proteomes" id="UP000015453"/>
    </source>
</evidence>
<evidence type="ECO:0000313" key="1">
    <source>
        <dbReference type="EMBL" id="EPS63106.1"/>
    </source>
</evidence>
<dbReference type="PANTHER" id="PTHR32018:SF6">
    <property type="entry name" value="RHAMNOGALACTURONAN ENDOLYASE"/>
    <property type="match status" value="1"/>
</dbReference>
<keyword evidence="2" id="KW-1185">Reference proteome</keyword>
<dbReference type="InterPro" id="IPR051850">
    <property type="entry name" value="Polysacch_Lyase_4"/>
</dbReference>
<gene>
    <name evidence="1" type="ORF">M569_11681</name>
</gene>
<dbReference type="AlphaFoldDB" id="S8CF06"/>
<dbReference type="Pfam" id="PF06045">
    <property type="entry name" value="Rhamnogal_lyase"/>
    <property type="match status" value="1"/>
</dbReference>
<dbReference type="PANTHER" id="PTHR32018">
    <property type="entry name" value="RHAMNOGALACTURONATE LYASE FAMILY PROTEIN"/>
    <property type="match status" value="1"/>
</dbReference>